<dbReference type="GO" id="GO:0005743">
    <property type="term" value="C:mitochondrial inner membrane"/>
    <property type="evidence" value="ECO:0007669"/>
    <property type="project" value="UniProtKB-SubCell"/>
</dbReference>
<feature type="compositionally biased region" description="Basic and acidic residues" evidence="10">
    <location>
        <begin position="478"/>
        <end position="503"/>
    </location>
</feature>
<dbReference type="RefSeq" id="XP_007678751.1">
    <property type="nucleotide sequence ID" value="XM_007680561.1"/>
</dbReference>
<keyword evidence="7" id="KW-0496">Mitochondrion</keyword>
<evidence type="ECO:0000256" key="11">
    <source>
        <dbReference type="SAM" id="Phobius"/>
    </source>
</evidence>
<keyword evidence="14" id="KW-1185">Reference proteome</keyword>
<evidence type="ECO:0000256" key="2">
    <source>
        <dbReference type="ARBA" id="ARBA00009877"/>
    </source>
</evidence>
<dbReference type="STRING" id="717646.M2MR43"/>
<dbReference type="PANTHER" id="PTHR12428:SF66">
    <property type="entry name" value="MITOCHONDRIAL INNER MEMBRANE PROTEIN OXA1L"/>
    <property type="match status" value="1"/>
</dbReference>
<dbReference type="OMA" id="GWKNAQT"/>
<dbReference type="GO" id="GO:0032979">
    <property type="term" value="P:protein insertion into mitochondrial inner membrane from matrix"/>
    <property type="evidence" value="ECO:0007669"/>
    <property type="project" value="TreeGrafter"/>
</dbReference>
<protein>
    <recommendedName>
        <fullName evidence="12">Membrane insertase YidC/Oxa/ALB C-terminal domain-containing protein</fullName>
    </recommendedName>
</protein>
<evidence type="ECO:0000256" key="6">
    <source>
        <dbReference type="ARBA" id="ARBA00022989"/>
    </source>
</evidence>
<evidence type="ECO:0000256" key="10">
    <source>
        <dbReference type="SAM" id="MobiDB-lite"/>
    </source>
</evidence>
<dbReference type="eggNOG" id="KOG1239">
    <property type="taxonomic scope" value="Eukaryota"/>
</dbReference>
<dbReference type="GeneID" id="19116882"/>
<sequence length="509" mass="55347">MPSRGLRIAGSNAPRLLQFQCRSLSSATGLNRIRTTPRPIPSLSPPSRWQGTSLRLIAAMRHASTVPTASPAQPVAANHIPSSELLSPSDPSHITIDGIDLGQAFIMPDIPEKIGYLQEVGISFWYGPTSVIEWILEHIHIYSGMPWWGSIAATAVLLRLVMVPFFVRSADSQARQAALITVTKPITAAITQAQRDRDQESMMMHVQRLRQIQAENGISYSAMFVPMVMQAVLGYCGFKLVRAMANLPVPGLRDGGFLWLKDLTVADPYGILPLAMGAAIHLVIRMGGETGASNPAATPPGMRAFMLYGMPGIIILVTAWLPGALCVWFSASGAVGLGQALLFQQPAVRRWLGIAPLYKPQTEEERRSTGFAGLFRDLVPGSGNERGRQALRPSTLDNQAGKNSAYMSPQWQAPNLQTRPTSGGAQGKIVDIVAKSSATPASSEDEDKGFKALFKAPGTIWKGLKSNLPKPSQASLDRSVERAAQRERDAKKRAAAEYEERAQKRQRQR</sequence>
<reference evidence="13 14" key="1">
    <citation type="journal article" date="2012" name="PLoS Pathog.">
        <title>Diverse lifestyles and strategies of plant pathogenesis encoded in the genomes of eighteen Dothideomycetes fungi.</title>
        <authorList>
            <person name="Ohm R.A."/>
            <person name="Feau N."/>
            <person name="Henrissat B."/>
            <person name="Schoch C.L."/>
            <person name="Horwitz B.A."/>
            <person name="Barry K.W."/>
            <person name="Condon B.J."/>
            <person name="Copeland A.C."/>
            <person name="Dhillon B."/>
            <person name="Glaser F."/>
            <person name="Hesse C.N."/>
            <person name="Kosti I."/>
            <person name="LaButti K."/>
            <person name="Lindquist E.A."/>
            <person name="Lucas S."/>
            <person name="Salamov A.A."/>
            <person name="Bradshaw R.E."/>
            <person name="Ciuffetti L."/>
            <person name="Hamelin R.C."/>
            <person name="Kema G.H.J."/>
            <person name="Lawrence C."/>
            <person name="Scott J.A."/>
            <person name="Spatafora J.W."/>
            <person name="Turgeon B.G."/>
            <person name="de Wit P.J.G.M."/>
            <person name="Zhong S."/>
            <person name="Goodwin S.B."/>
            <person name="Grigoriev I.V."/>
        </authorList>
    </citation>
    <scope>NUCLEOTIDE SEQUENCE [LARGE SCALE GENOMIC DNA]</scope>
    <source>
        <strain evidence="13 14">UAMH 10762</strain>
    </source>
</reference>
<proteinExistence type="inferred from homology"/>
<keyword evidence="4" id="KW-0999">Mitochondrion inner membrane</keyword>
<dbReference type="GO" id="GO:0032977">
    <property type="term" value="F:membrane insertase activity"/>
    <property type="evidence" value="ECO:0007669"/>
    <property type="project" value="InterPro"/>
</dbReference>
<feature type="region of interest" description="Disordered" evidence="10">
    <location>
        <begin position="380"/>
        <end position="424"/>
    </location>
</feature>
<dbReference type="OrthoDB" id="2148490at2759"/>
<evidence type="ECO:0000313" key="14">
    <source>
        <dbReference type="Proteomes" id="UP000011761"/>
    </source>
</evidence>
<keyword evidence="8 11" id="KW-0472">Membrane</keyword>
<evidence type="ECO:0000256" key="4">
    <source>
        <dbReference type="ARBA" id="ARBA00022792"/>
    </source>
</evidence>
<comment type="similarity">
    <text evidence="2 9">Belongs to the OXA1/ALB3/YidC family.</text>
</comment>
<dbReference type="CDD" id="cd20069">
    <property type="entry name" value="5TM_Oxa1-like"/>
    <property type="match status" value="1"/>
</dbReference>
<accession>M2MR43</accession>
<dbReference type="AlphaFoldDB" id="M2MR43"/>
<dbReference type="Pfam" id="PF02096">
    <property type="entry name" value="60KD_IMP"/>
    <property type="match status" value="1"/>
</dbReference>
<dbReference type="PANTHER" id="PTHR12428">
    <property type="entry name" value="OXA1"/>
    <property type="match status" value="1"/>
</dbReference>
<dbReference type="HOGENOM" id="CLU_029282_5_0_1"/>
<evidence type="ECO:0000256" key="5">
    <source>
        <dbReference type="ARBA" id="ARBA00022946"/>
    </source>
</evidence>
<keyword evidence="6 11" id="KW-1133">Transmembrane helix</keyword>
<evidence type="ECO:0000256" key="3">
    <source>
        <dbReference type="ARBA" id="ARBA00022692"/>
    </source>
</evidence>
<feature type="transmembrane region" description="Helical" evidence="11">
    <location>
        <begin position="147"/>
        <end position="167"/>
    </location>
</feature>
<organism evidence="13 14">
    <name type="scientific">Baudoinia panamericana (strain UAMH 10762)</name>
    <name type="common">Angels' share fungus</name>
    <name type="synonym">Baudoinia compniacensis (strain UAMH 10762)</name>
    <dbReference type="NCBI Taxonomy" id="717646"/>
    <lineage>
        <taxon>Eukaryota</taxon>
        <taxon>Fungi</taxon>
        <taxon>Dikarya</taxon>
        <taxon>Ascomycota</taxon>
        <taxon>Pezizomycotina</taxon>
        <taxon>Dothideomycetes</taxon>
        <taxon>Dothideomycetidae</taxon>
        <taxon>Mycosphaerellales</taxon>
        <taxon>Teratosphaeriaceae</taxon>
        <taxon>Baudoinia</taxon>
    </lineage>
</organism>
<feature type="transmembrane region" description="Helical" evidence="11">
    <location>
        <begin position="218"/>
        <end position="245"/>
    </location>
</feature>
<keyword evidence="5" id="KW-0809">Transit peptide</keyword>
<feature type="transmembrane region" description="Helical" evidence="11">
    <location>
        <begin position="305"/>
        <end position="331"/>
    </location>
</feature>
<feature type="region of interest" description="Disordered" evidence="10">
    <location>
        <begin position="461"/>
        <end position="509"/>
    </location>
</feature>
<dbReference type="KEGG" id="bcom:BAUCODRAFT_74344"/>
<evidence type="ECO:0000256" key="1">
    <source>
        <dbReference type="ARBA" id="ARBA00004448"/>
    </source>
</evidence>
<evidence type="ECO:0000313" key="13">
    <source>
        <dbReference type="EMBL" id="EMC93933.1"/>
    </source>
</evidence>
<dbReference type="InterPro" id="IPR028055">
    <property type="entry name" value="YidC/Oxa/ALB_C"/>
</dbReference>
<keyword evidence="3 9" id="KW-0812">Transmembrane</keyword>
<dbReference type="Proteomes" id="UP000011761">
    <property type="component" value="Unassembled WGS sequence"/>
</dbReference>
<gene>
    <name evidence="13" type="ORF">BAUCODRAFT_74344</name>
</gene>
<evidence type="ECO:0000256" key="9">
    <source>
        <dbReference type="RuleBase" id="RU003945"/>
    </source>
</evidence>
<name>M2MR43_BAUPA</name>
<evidence type="ECO:0000256" key="7">
    <source>
        <dbReference type="ARBA" id="ARBA00023128"/>
    </source>
</evidence>
<dbReference type="InterPro" id="IPR001708">
    <property type="entry name" value="YidC/ALB3/OXA1/COX18"/>
</dbReference>
<dbReference type="EMBL" id="KB445559">
    <property type="protein sequence ID" value="EMC93933.1"/>
    <property type="molecule type" value="Genomic_DNA"/>
</dbReference>
<feature type="domain" description="Membrane insertase YidC/Oxa/ALB C-terminal" evidence="12">
    <location>
        <begin position="147"/>
        <end position="344"/>
    </location>
</feature>
<feature type="transmembrane region" description="Helical" evidence="11">
    <location>
        <begin position="265"/>
        <end position="284"/>
    </location>
</feature>
<evidence type="ECO:0000256" key="8">
    <source>
        <dbReference type="ARBA" id="ARBA00023136"/>
    </source>
</evidence>
<comment type="subcellular location">
    <subcellularLocation>
        <location evidence="9">Membrane</location>
        <topology evidence="9">Multi-pass membrane protein</topology>
    </subcellularLocation>
    <subcellularLocation>
        <location evidence="1">Mitochondrion inner membrane</location>
        <topology evidence="1">Multi-pass membrane protein</topology>
    </subcellularLocation>
</comment>
<evidence type="ECO:0000259" key="12">
    <source>
        <dbReference type="Pfam" id="PF02096"/>
    </source>
</evidence>
<feature type="compositionally biased region" description="Polar residues" evidence="10">
    <location>
        <begin position="395"/>
        <end position="423"/>
    </location>
</feature>